<dbReference type="EMBL" id="CADEPI010000402">
    <property type="protein sequence ID" value="CAB3385264.1"/>
    <property type="molecule type" value="Genomic_DNA"/>
</dbReference>
<comment type="caution">
    <text evidence="1">The sequence shown here is derived from an EMBL/GenBank/DDBJ whole genome shotgun (WGS) entry which is preliminary data.</text>
</comment>
<accession>A0A8S1DNK4</accession>
<proteinExistence type="predicted"/>
<protein>
    <submittedName>
        <fullName evidence="1">Uncharacterized protein</fullName>
    </submittedName>
</protein>
<keyword evidence="2" id="KW-1185">Reference proteome</keyword>
<reference evidence="1 2" key="1">
    <citation type="submission" date="2020-04" db="EMBL/GenBank/DDBJ databases">
        <authorList>
            <person name="Alioto T."/>
            <person name="Alioto T."/>
            <person name="Gomez Garrido J."/>
        </authorList>
    </citation>
    <scope>NUCLEOTIDE SEQUENCE [LARGE SCALE GENOMIC DNA]</scope>
</reference>
<evidence type="ECO:0000313" key="2">
    <source>
        <dbReference type="Proteomes" id="UP000494165"/>
    </source>
</evidence>
<sequence>MQSVGNFIKRERVLENRKIKAWRLLCRRLRGATRWKVDKVELQIACVLQLESGNKPRKPRKPLLCSLAFEEEEEEEVEVEVEEQHGAATHILP</sequence>
<organism evidence="1 2">
    <name type="scientific">Cloeon dipterum</name>
    <dbReference type="NCBI Taxonomy" id="197152"/>
    <lineage>
        <taxon>Eukaryota</taxon>
        <taxon>Metazoa</taxon>
        <taxon>Ecdysozoa</taxon>
        <taxon>Arthropoda</taxon>
        <taxon>Hexapoda</taxon>
        <taxon>Insecta</taxon>
        <taxon>Pterygota</taxon>
        <taxon>Palaeoptera</taxon>
        <taxon>Ephemeroptera</taxon>
        <taxon>Pisciforma</taxon>
        <taxon>Baetidae</taxon>
        <taxon>Cloeon</taxon>
    </lineage>
</organism>
<gene>
    <name evidence="1" type="ORF">CLODIP_2_CD12216</name>
</gene>
<dbReference type="Proteomes" id="UP000494165">
    <property type="component" value="Unassembled WGS sequence"/>
</dbReference>
<name>A0A8S1DNK4_9INSE</name>
<dbReference type="AlphaFoldDB" id="A0A8S1DNK4"/>
<evidence type="ECO:0000313" key="1">
    <source>
        <dbReference type="EMBL" id="CAB3385264.1"/>
    </source>
</evidence>